<gene>
    <name evidence="1" type="ordered locus">NGR_c11130</name>
</gene>
<name>C3MAC0_SINFN</name>
<proteinExistence type="predicted"/>
<sequence>MRAFGENHHQELRPPPEIAIQCTGENAATADEHLRPRKHDTVATGCSGSITSLAPSLYKAPAARPTILSRQHFLLVTLLCFLCHIGKGKAFAATILIDSLARVKSGVRRALHRFRTCRIGPFR</sequence>
<dbReference type="OrthoDB" id="8278765at2"/>
<dbReference type="STRING" id="394.NGR_c11130"/>
<accession>C3MAC0</accession>
<dbReference type="KEGG" id="rhi:NGR_c11130"/>
<dbReference type="EMBL" id="CP001389">
    <property type="protein sequence ID" value="ACP24899.1"/>
    <property type="molecule type" value="Genomic_DNA"/>
</dbReference>
<keyword evidence="2" id="KW-1185">Reference proteome</keyword>
<evidence type="ECO:0000313" key="1">
    <source>
        <dbReference type="EMBL" id="ACP24899.1"/>
    </source>
</evidence>
<protein>
    <submittedName>
        <fullName evidence="1">Uncharacterized protein</fullName>
    </submittedName>
</protein>
<dbReference type="AlphaFoldDB" id="C3MAC0"/>
<evidence type="ECO:0000313" key="2">
    <source>
        <dbReference type="Proteomes" id="UP000001054"/>
    </source>
</evidence>
<dbReference type="HOGENOM" id="CLU_2248328_0_0_5"/>
<reference evidence="1 2" key="1">
    <citation type="journal article" date="2009" name="Appl. Environ. Microbiol.">
        <title>Rhizobium sp. strain NGR234 possesses a remarkable number of secretion systems.</title>
        <authorList>
            <person name="Schmeisser C."/>
            <person name="Liesegang H."/>
            <person name="Krysciak D."/>
            <person name="Bakkou N."/>
            <person name="Le Quere A."/>
            <person name="Wollherr A."/>
            <person name="Heinemeyer I."/>
            <person name="Morgenstern B."/>
            <person name="Pommerening-Roeser A."/>
            <person name="Flores M."/>
            <person name="Palacios R."/>
            <person name="Brenner S."/>
            <person name="Gottschalk G."/>
            <person name="Schmitz R.A."/>
            <person name="Broughton W.J."/>
            <person name="Perret X."/>
            <person name="Strittmatter A.W."/>
            <person name="Streit W.R."/>
        </authorList>
    </citation>
    <scope>NUCLEOTIDE SEQUENCE [LARGE SCALE GENOMIC DNA]</scope>
    <source>
        <strain evidence="2">NBRC 101917 / NGR234</strain>
    </source>
</reference>
<organism evidence="1 2">
    <name type="scientific">Sinorhizobium fredii (strain NBRC 101917 / NGR234)</name>
    <dbReference type="NCBI Taxonomy" id="394"/>
    <lineage>
        <taxon>Bacteria</taxon>
        <taxon>Pseudomonadati</taxon>
        <taxon>Pseudomonadota</taxon>
        <taxon>Alphaproteobacteria</taxon>
        <taxon>Hyphomicrobiales</taxon>
        <taxon>Rhizobiaceae</taxon>
        <taxon>Sinorhizobium/Ensifer group</taxon>
        <taxon>Sinorhizobium</taxon>
    </lineage>
</organism>
<dbReference type="Proteomes" id="UP000001054">
    <property type="component" value="Chromosome"/>
</dbReference>